<dbReference type="SUPFAM" id="SSF110857">
    <property type="entry name" value="Gamma-glutamyl cyclotransferase-like"/>
    <property type="match status" value="1"/>
</dbReference>
<dbReference type="KEGG" id="hoh:Hoch_0922"/>
<dbReference type="GO" id="GO:0061929">
    <property type="term" value="F:gamma-glutamylaminecyclotransferase activity"/>
    <property type="evidence" value="ECO:0007669"/>
    <property type="project" value="InterPro"/>
</dbReference>
<dbReference type="InterPro" id="IPR009288">
    <property type="entry name" value="AIG2-like_dom"/>
</dbReference>
<dbReference type="eggNOG" id="COG2105">
    <property type="taxonomic scope" value="Bacteria"/>
</dbReference>
<dbReference type="Gene3D" id="3.10.490.10">
    <property type="entry name" value="Gamma-glutamyl cyclotransferase-like"/>
    <property type="match status" value="1"/>
</dbReference>
<evidence type="ECO:0000313" key="7">
    <source>
        <dbReference type="Proteomes" id="UP000001880"/>
    </source>
</evidence>
<dbReference type="AlphaFoldDB" id="D0LPG5"/>
<dbReference type="PANTHER" id="PTHR12510:SF4">
    <property type="entry name" value="GAMMA-GLUTAMYLAMINECYCLOTRANSFERASE"/>
    <property type="match status" value="1"/>
</dbReference>
<comment type="similarity">
    <text evidence="1 3">Belongs to the gamma-glutamylcyclotransferase family.</text>
</comment>
<evidence type="ECO:0000256" key="4">
    <source>
        <dbReference type="SAM" id="MobiDB-lite"/>
    </source>
</evidence>
<evidence type="ECO:0000256" key="1">
    <source>
        <dbReference type="ARBA" id="ARBA00008861"/>
    </source>
</evidence>
<dbReference type="InterPro" id="IPR039126">
    <property type="entry name" value="GGACT"/>
</dbReference>
<evidence type="ECO:0000256" key="2">
    <source>
        <dbReference type="PIRSR" id="PIRSR639126-1"/>
    </source>
</evidence>
<dbReference type="HOGENOM" id="CLU_083466_5_2_7"/>
<gene>
    <name evidence="6" type="ordered locus">Hoch_0922</name>
</gene>
<dbReference type="GO" id="GO:0005829">
    <property type="term" value="C:cytosol"/>
    <property type="evidence" value="ECO:0007669"/>
    <property type="project" value="TreeGrafter"/>
</dbReference>
<dbReference type="Pfam" id="PF06094">
    <property type="entry name" value="GGACT"/>
    <property type="match status" value="1"/>
</dbReference>
<evidence type="ECO:0000256" key="3">
    <source>
        <dbReference type="RuleBase" id="RU367036"/>
    </source>
</evidence>
<organism evidence="6 7">
    <name type="scientific">Haliangium ochraceum (strain DSM 14365 / JCM 11303 / SMP-2)</name>
    <dbReference type="NCBI Taxonomy" id="502025"/>
    <lineage>
        <taxon>Bacteria</taxon>
        <taxon>Pseudomonadati</taxon>
        <taxon>Myxococcota</taxon>
        <taxon>Polyangia</taxon>
        <taxon>Haliangiales</taxon>
        <taxon>Kofleriaceae</taxon>
        <taxon>Haliangium</taxon>
    </lineage>
</organism>
<evidence type="ECO:0000259" key="5">
    <source>
        <dbReference type="Pfam" id="PF06094"/>
    </source>
</evidence>
<feature type="domain" description="Gamma-glutamylcyclotransferase AIG2-like" evidence="5">
    <location>
        <begin position="39"/>
        <end position="149"/>
    </location>
</feature>
<protein>
    <recommendedName>
        <fullName evidence="3">Gamma-glutamylcyclotransferase family protein</fullName>
    </recommendedName>
</protein>
<dbReference type="Proteomes" id="UP000001880">
    <property type="component" value="Chromosome"/>
</dbReference>
<feature type="region of interest" description="Disordered" evidence="4">
    <location>
        <begin position="1"/>
        <end position="33"/>
    </location>
</feature>
<name>D0LPG5_HALO1</name>
<dbReference type="STRING" id="502025.Hoch_0922"/>
<reference evidence="6 7" key="1">
    <citation type="journal article" date="2010" name="Stand. Genomic Sci.">
        <title>Complete genome sequence of Haliangium ochraceum type strain (SMP-2).</title>
        <authorList>
            <consortium name="US DOE Joint Genome Institute (JGI-PGF)"/>
            <person name="Ivanova N."/>
            <person name="Daum C."/>
            <person name="Lang E."/>
            <person name="Abt B."/>
            <person name="Kopitz M."/>
            <person name="Saunders E."/>
            <person name="Lapidus A."/>
            <person name="Lucas S."/>
            <person name="Glavina Del Rio T."/>
            <person name="Nolan M."/>
            <person name="Tice H."/>
            <person name="Copeland A."/>
            <person name="Cheng J.F."/>
            <person name="Chen F."/>
            <person name="Bruce D."/>
            <person name="Goodwin L."/>
            <person name="Pitluck S."/>
            <person name="Mavromatis K."/>
            <person name="Pati A."/>
            <person name="Mikhailova N."/>
            <person name="Chen A."/>
            <person name="Palaniappan K."/>
            <person name="Land M."/>
            <person name="Hauser L."/>
            <person name="Chang Y.J."/>
            <person name="Jeffries C.D."/>
            <person name="Detter J.C."/>
            <person name="Brettin T."/>
            <person name="Rohde M."/>
            <person name="Goker M."/>
            <person name="Bristow J."/>
            <person name="Markowitz V."/>
            <person name="Eisen J.A."/>
            <person name="Hugenholtz P."/>
            <person name="Kyrpides N.C."/>
            <person name="Klenk H.P."/>
        </authorList>
    </citation>
    <scope>NUCLEOTIDE SEQUENCE [LARGE SCALE GENOMIC DNA]</scope>
    <source>
        <strain evidence="7">DSM 14365 / CIP 107738 / JCM 11303 / AJ 13395 / SMP-2</strain>
    </source>
</reference>
<dbReference type="InterPro" id="IPR013024">
    <property type="entry name" value="GGCT-like"/>
</dbReference>
<sequence>MGRCPKKRGAMGQRGNRRNQPTQAHQRRVTRGRARRTRVFVYGTLRAGGANHHLLAGQTLVGSARTEPAFELASLGAYPAMALGGRTSVIGEVYAVDAAGLAKLDWLEGHPEYYRRTSIRLDSGDDVLAYLLSPEHIEGHPRIPSGDWMDVQQCEEE</sequence>
<dbReference type="PANTHER" id="PTHR12510">
    <property type="entry name" value="TROPONIN C-AKIN-1 PROTEIN"/>
    <property type="match status" value="1"/>
</dbReference>
<dbReference type="InterPro" id="IPR036568">
    <property type="entry name" value="GGCT-like_sf"/>
</dbReference>
<dbReference type="EMBL" id="CP001804">
    <property type="protein sequence ID" value="ACY13530.1"/>
    <property type="molecule type" value="Genomic_DNA"/>
</dbReference>
<feature type="active site" description="Proton acceptor" evidence="2">
    <location>
        <position position="108"/>
    </location>
</feature>
<evidence type="ECO:0000313" key="6">
    <source>
        <dbReference type="EMBL" id="ACY13530.1"/>
    </source>
</evidence>
<accession>D0LPG5</accession>
<proteinExistence type="inferred from homology"/>
<keyword evidence="7" id="KW-1185">Reference proteome</keyword>
<dbReference type="CDD" id="cd06661">
    <property type="entry name" value="GGCT_like"/>
    <property type="match status" value="1"/>
</dbReference>